<dbReference type="PRINTS" id="PR00507">
    <property type="entry name" value="N12N6MTFRASE"/>
</dbReference>
<dbReference type="PANTHER" id="PTHR33841">
    <property type="entry name" value="DNA METHYLTRANSFERASE YEEA-RELATED"/>
    <property type="match status" value="1"/>
</dbReference>
<dbReference type="GO" id="GO:0032259">
    <property type="term" value="P:methylation"/>
    <property type="evidence" value="ECO:0007669"/>
    <property type="project" value="UniProtKB-KW"/>
</dbReference>
<comment type="catalytic activity">
    <reaction evidence="5">
        <text>a 2'-deoxyadenosine in DNA + S-adenosyl-L-methionine = an N(6)-methyl-2'-deoxyadenosine in DNA + S-adenosyl-L-homocysteine + H(+)</text>
        <dbReference type="Rhea" id="RHEA:15197"/>
        <dbReference type="Rhea" id="RHEA-COMP:12418"/>
        <dbReference type="Rhea" id="RHEA-COMP:12419"/>
        <dbReference type="ChEBI" id="CHEBI:15378"/>
        <dbReference type="ChEBI" id="CHEBI:57856"/>
        <dbReference type="ChEBI" id="CHEBI:59789"/>
        <dbReference type="ChEBI" id="CHEBI:90615"/>
        <dbReference type="ChEBI" id="CHEBI:90616"/>
        <dbReference type="EC" id="2.1.1.72"/>
    </reaction>
</comment>
<sequence length="1316" mass="147478">MAYDATAVSHQEWLGYVQPVGVVVSTPALLEAGAAINRNFVPLYKEFLAVLPQESDGTPILKLTDFPKFATGVLGWRPQDLEGPDESLTIAVPGYEEILHPDYVVKDAGCLLLLVCKTGADFDTVPPPEPRHWHASPQAKFERLLRETGVPSGLLVSPDAIRLVYAPKGESSGHITFKIADMAQVAGRPILAALHMLLSAERLFTLAQDQRLPALLIASRKHQNVVSNKLSGQVMEALFDLLRGFQSAHDQTGVLTEVLRDDPNQVYAGLLTVLLRLVFILYAEDRDLLSSDETFINSYSVGGLFERLREDEAHHPDTMDQRYGAWARLVVLFRLIYKGARHAKLNIPGRKGYLFDPDRYPFLEGRPNAKTEEIQMPRVPDGVLYRVLRQLLILDGERLSYRNLDVEQIGSVYEAMMGFELHVAKGPSIALKPKKRNGAPITINLAEALAVVGSKRNDWLKKEADQKLTGQAERALKEASSIDDLMAALDRRIAKNVTPTIVPAEAMIFQPSAERRRSGSHYTPRSLTQPIVEAALAPVLKNLGENPKPEQILALKVCDPAMGSGAFLVEACRQLGDALVAAWDRHDQTPIPPHLPPDEDVVLHARRLVAQRCLYGVDRNVMAVDLAKLSLWLATLARDHEFTFLDHSLRHGDSLVGYSAKQSAAFHWEPPAKETFILERVRRDIASVAEGRRKILNAQDGTPYAQLSQELGKVEEKLQIARNLGDVLVSAFFSGKNARTRENARQVFLHDVDLAFGNRPDTKAGLRLDSVGAQLRARAKPVTPFHWELEFPEVFALDRDLRAERGFNAIVGNPPFYGGTKISEGHGMDYFAWLTGNYAPAGHLCDLVGYFFRRSFSLLREGGCLGLIATNTIAQGDTREGSLLPILRSGGSIYAAQVRLRWPGEAAVIVSRLHVAKAFAVNPVLLNGSPVDRISAFLIAGDVDESPERLVGSPYFSLGSKIYGQGFLFDDKDPEANPDALRLEVIRANPECASRIFPYIGGEDLNSSPTQVAPRYVIFLSDIKSETELAPWPELEAIVRRRVKPGRDVLGDNPNNVPLKRLWWAYQAHRPELYERIKSASKVLANSSVSGHLSFAFLPTNYIYSQKLTVFDISSFPAFCVMQSRVHEIWARFLSSTLKDDLSYSPSDCFETFPFPQDYEVNMELEQAGRRYYDFRAKLMFEKDEGLTKTYNRFHRPDERSPEIVELRHLHERMDEAVIRAYRWDELLLTCEFFPEFDEEDNDDSSQPSRPRPAKYRLRWPEKLHDDVLARLLSLNVERATIQGSKVNLATAGPVRVPRKRIKVDKIDVREPALFE</sequence>
<dbReference type="InterPro" id="IPR029063">
    <property type="entry name" value="SAM-dependent_MTases_sf"/>
</dbReference>
<name>I3ZJA4_TERRK</name>
<dbReference type="Gene3D" id="3.40.50.150">
    <property type="entry name" value="Vaccinia Virus protein VP39"/>
    <property type="match status" value="2"/>
</dbReference>
<evidence type="ECO:0000313" key="9">
    <source>
        <dbReference type="Proteomes" id="UP000006056"/>
    </source>
</evidence>
<dbReference type="SUPFAM" id="SSF53335">
    <property type="entry name" value="S-adenosyl-L-methionine-dependent methyltransferases"/>
    <property type="match status" value="1"/>
</dbReference>
<keyword evidence="2 8" id="KW-0489">Methyltransferase</keyword>
<dbReference type="InterPro" id="IPR046820">
    <property type="entry name" value="MmeI_TRD"/>
</dbReference>
<dbReference type="Proteomes" id="UP000006056">
    <property type="component" value="Chromosome"/>
</dbReference>
<proteinExistence type="predicted"/>
<evidence type="ECO:0000259" key="6">
    <source>
        <dbReference type="Pfam" id="PF07669"/>
    </source>
</evidence>
<dbReference type="PANTHER" id="PTHR33841:SF1">
    <property type="entry name" value="DNA METHYLTRANSFERASE A"/>
    <property type="match status" value="1"/>
</dbReference>
<dbReference type="KEGG" id="trs:Terro_3091"/>
<evidence type="ECO:0000259" key="7">
    <source>
        <dbReference type="Pfam" id="PF20466"/>
    </source>
</evidence>
<dbReference type="EMBL" id="CP003379">
    <property type="protein sequence ID" value="AFL89322.1"/>
    <property type="molecule type" value="Genomic_DNA"/>
</dbReference>
<dbReference type="Pfam" id="PF20466">
    <property type="entry name" value="MmeI_TRD"/>
    <property type="match status" value="1"/>
</dbReference>
<keyword evidence="3 8" id="KW-0808">Transferase</keyword>
<keyword evidence="9" id="KW-1185">Reference proteome</keyword>
<evidence type="ECO:0000256" key="4">
    <source>
        <dbReference type="ARBA" id="ARBA00022691"/>
    </source>
</evidence>
<evidence type="ECO:0000256" key="1">
    <source>
        <dbReference type="ARBA" id="ARBA00011900"/>
    </source>
</evidence>
<feature type="domain" description="Type II methyltransferase M.TaqI-like" evidence="6">
    <location>
        <begin position="613"/>
        <end position="875"/>
    </location>
</feature>
<evidence type="ECO:0000256" key="3">
    <source>
        <dbReference type="ARBA" id="ARBA00022679"/>
    </source>
</evidence>
<dbReference type="HOGENOM" id="CLU_004385_0_0_0"/>
<dbReference type="REBASE" id="49055">
    <property type="entry name" value="Tro18391ORF3091P"/>
</dbReference>
<dbReference type="RefSeq" id="WP_014786586.1">
    <property type="nucleotide sequence ID" value="NC_018014.1"/>
</dbReference>
<dbReference type="OrthoDB" id="32195at2"/>
<evidence type="ECO:0000256" key="5">
    <source>
        <dbReference type="ARBA" id="ARBA00047942"/>
    </source>
</evidence>
<dbReference type="Pfam" id="PF07669">
    <property type="entry name" value="Eco57I"/>
    <property type="match status" value="1"/>
</dbReference>
<dbReference type="InterPro" id="IPR011639">
    <property type="entry name" value="MethylTrfase_TaqI-like_dom"/>
</dbReference>
<dbReference type="GO" id="GO:0009007">
    <property type="term" value="F:site-specific DNA-methyltransferase (adenine-specific) activity"/>
    <property type="evidence" value="ECO:0007669"/>
    <property type="project" value="UniProtKB-EC"/>
</dbReference>
<evidence type="ECO:0000313" key="8">
    <source>
        <dbReference type="EMBL" id="AFL89322.1"/>
    </source>
</evidence>
<protein>
    <recommendedName>
        <fullName evidence="1">site-specific DNA-methyltransferase (adenine-specific)</fullName>
        <ecNumber evidence="1">2.1.1.72</ecNumber>
    </recommendedName>
</protein>
<organism evidence="8 9">
    <name type="scientific">Terriglobus roseus (strain DSM 18391 / NRRL B-41598 / KBS 63)</name>
    <dbReference type="NCBI Taxonomy" id="926566"/>
    <lineage>
        <taxon>Bacteria</taxon>
        <taxon>Pseudomonadati</taxon>
        <taxon>Acidobacteriota</taxon>
        <taxon>Terriglobia</taxon>
        <taxon>Terriglobales</taxon>
        <taxon>Acidobacteriaceae</taxon>
        <taxon>Terriglobus</taxon>
    </lineage>
</organism>
<dbReference type="GO" id="GO:0006304">
    <property type="term" value="P:DNA modification"/>
    <property type="evidence" value="ECO:0007669"/>
    <property type="project" value="InterPro"/>
</dbReference>
<dbReference type="eggNOG" id="COG1002">
    <property type="taxonomic scope" value="Bacteria"/>
</dbReference>
<evidence type="ECO:0000256" key="2">
    <source>
        <dbReference type="ARBA" id="ARBA00022603"/>
    </source>
</evidence>
<accession>I3ZJA4</accession>
<dbReference type="STRING" id="926566.Terro_3091"/>
<dbReference type="EC" id="2.1.1.72" evidence="1"/>
<feature type="domain" description="MmeI-like target recognition" evidence="7">
    <location>
        <begin position="984"/>
        <end position="1157"/>
    </location>
</feature>
<dbReference type="InterPro" id="IPR050953">
    <property type="entry name" value="N4_N6_ade-DNA_methylase"/>
</dbReference>
<reference evidence="8 9" key="1">
    <citation type="submission" date="2012-06" db="EMBL/GenBank/DDBJ databases">
        <title>Complete genome of Terriglobus roseus DSM 18391.</title>
        <authorList>
            <consortium name="US DOE Joint Genome Institute (JGI-PGF)"/>
            <person name="Lucas S."/>
            <person name="Copeland A."/>
            <person name="Lapidus A."/>
            <person name="Glavina del Rio T."/>
            <person name="Dalin E."/>
            <person name="Tice H."/>
            <person name="Bruce D."/>
            <person name="Goodwin L."/>
            <person name="Pitluck S."/>
            <person name="Peters L."/>
            <person name="Mikhailova N."/>
            <person name="Munk A.C.C."/>
            <person name="Kyrpides N."/>
            <person name="Mavromatis K."/>
            <person name="Ivanova N."/>
            <person name="Brettin T."/>
            <person name="Detter J.C."/>
            <person name="Han C."/>
            <person name="Larimer F."/>
            <person name="Land M."/>
            <person name="Hauser L."/>
            <person name="Markowitz V."/>
            <person name="Cheng J.-F."/>
            <person name="Hugenholtz P."/>
            <person name="Woyke T."/>
            <person name="Wu D."/>
            <person name="Brambilla E."/>
            <person name="Klenk H.-P."/>
            <person name="Eisen J.A."/>
        </authorList>
    </citation>
    <scope>NUCLEOTIDE SEQUENCE [LARGE SCALE GENOMIC DNA]</scope>
    <source>
        <strain evidence="9">DSM 18391 / NRRL B-41598 / KBS 63</strain>
    </source>
</reference>
<gene>
    <name evidence="8" type="ordered locus">Terro_3091</name>
</gene>
<dbReference type="PATRIC" id="fig|926566.3.peg.3060"/>
<keyword evidence="4" id="KW-0949">S-adenosyl-L-methionine</keyword>